<dbReference type="Pfam" id="PF01302">
    <property type="entry name" value="CAP_GLY"/>
    <property type="match status" value="1"/>
</dbReference>
<dbReference type="GO" id="GO:0005762">
    <property type="term" value="C:mitochondrial large ribosomal subunit"/>
    <property type="evidence" value="ECO:0007669"/>
    <property type="project" value="TreeGrafter"/>
</dbReference>
<dbReference type="PROSITE" id="PS51450">
    <property type="entry name" value="LRR"/>
    <property type="match status" value="2"/>
</dbReference>
<dbReference type="STRING" id="69332.A0A388KDZ4"/>
<dbReference type="GO" id="GO:0003735">
    <property type="term" value="F:structural constituent of ribosome"/>
    <property type="evidence" value="ECO:0007669"/>
    <property type="project" value="InterPro"/>
</dbReference>
<evidence type="ECO:0000259" key="12">
    <source>
        <dbReference type="PROSITE" id="PS50245"/>
    </source>
</evidence>
<feature type="compositionally biased region" description="Basic residues" evidence="11">
    <location>
        <begin position="217"/>
        <end position="231"/>
    </location>
</feature>
<dbReference type="SMART" id="SM01052">
    <property type="entry name" value="CAP_GLY"/>
    <property type="match status" value="1"/>
</dbReference>
<dbReference type="InterPro" id="IPR001611">
    <property type="entry name" value="Leu-rich_rpt"/>
</dbReference>
<organism evidence="13 14">
    <name type="scientific">Chara braunii</name>
    <name type="common">Braun's stonewort</name>
    <dbReference type="NCBI Taxonomy" id="69332"/>
    <lineage>
        <taxon>Eukaryota</taxon>
        <taxon>Viridiplantae</taxon>
        <taxon>Streptophyta</taxon>
        <taxon>Charophyceae</taxon>
        <taxon>Charales</taxon>
        <taxon>Characeae</taxon>
        <taxon>Chara</taxon>
    </lineage>
</organism>
<proteinExistence type="inferred from homology"/>
<dbReference type="SMART" id="SM00365">
    <property type="entry name" value="LRR_SD22"/>
    <property type="match status" value="3"/>
</dbReference>
<dbReference type="SUPFAM" id="SSF54236">
    <property type="entry name" value="Ubiquitin-like"/>
    <property type="match status" value="1"/>
</dbReference>
<dbReference type="PROSITE" id="PS50245">
    <property type="entry name" value="CAP_GLY_2"/>
    <property type="match status" value="1"/>
</dbReference>
<dbReference type="InterPro" id="IPR000938">
    <property type="entry name" value="CAP-Gly_domain"/>
</dbReference>
<dbReference type="PANTHER" id="PTHR12934">
    <property type="entry name" value="50S RIBOSOMAL PROTEIN L15"/>
    <property type="match status" value="1"/>
</dbReference>
<dbReference type="InterPro" id="IPR032675">
    <property type="entry name" value="LRR_dom_sf"/>
</dbReference>
<evidence type="ECO:0000313" key="13">
    <source>
        <dbReference type="EMBL" id="GBG68275.1"/>
    </source>
</evidence>
<comment type="subcellular location">
    <subcellularLocation>
        <location evidence="1">Cytoplasm</location>
    </subcellularLocation>
</comment>
<keyword evidence="7" id="KW-0689">Ribosomal protein</keyword>
<dbReference type="Gene3D" id="3.80.10.10">
    <property type="entry name" value="Ribonuclease Inhibitor"/>
    <property type="match status" value="2"/>
</dbReference>
<evidence type="ECO:0000256" key="11">
    <source>
        <dbReference type="SAM" id="MobiDB-lite"/>
    </source>
</evidence>
<keyword evidence="5" id="KW-0433">Leucine-rich repeat</keyword>
<dbReference type="OrthoDB" id="361383at2759"/>
<dbReference type="InterPro" id="IPR036227">
    <property type="entry name" value="Ribosomal_uL15/eL18_sf"/>
</dbReference>
<dbReference type="CDD" id="cd17044">
    <property type="entry name" value="Ubl_TBCE"/>
    <property type="match status" value="1"/>
</dbReference>
<dbReference type="InterPro" id="IPR021131">
    <property type="entry name" value="Ribosomal_uL15/eL18"/>
</dbReference>
<dbReference type="InterPro" id="IPR030878">
    <property type="entry name" value="Ribosomal_uL15"/>
</dbReference>
<sequence>MAFLARRVARHVRSSTVSNFRPHVLSSNHLVGLLPESDQLLQCSAVSPHPAPCPQSMLSTPLNGEASLSSRAPEGTRLFLSSLAGKPRLMTMVGGEAWGINTDAWACRCHSSLVGAIKMPSSSFYASLGGKRHVASCSSHRVSGSKLSAMGDVAVGLSGKREASSVAGALDSATKEQRPRIIPPGGFLPLNRLADGPGASKDGKRLGRGIGSGKGKTAGRGHKGQKARSRNPRIGFEGGQTPLRLRLPKRGFHNPFAMTFQPVNLWTIVEKVKQGKIDPSQTVTMKTLKDARVIGKKINDGVKLLGRGAHEFDIPLNIEVSRVSATAKEAVEKAGGRVTRVHYNKLGLRALLKPQWFAKKGRLLPRPARPPPRLLGQVDKIGDLPPPHSVLDYMQPGDKPTIDSVAALVTRLARDHQTEEGRRVRTNEKDKHLGTVRYVGAVVGFEGEWVGVEWDDPSRGKHDGTVRGHCYFQARQVGSASFVRSHKIDSGISLVDALKEKYCAAANDKSSEGNKGPNDDDMHVISVHQRRLPVLLVGKEKAEKYYQDRLHKLRIAVLQNAGISSAGPKGEVGATAGCIEELYLAGNLLSDWKAIGQIHDELAHLTLLDLSSNRLNVNDLSMSVDQLPLLCHIKKLSLNKCGLSWQNVEVIERMIPNVEELQLDENEVLCLRGHHESEEDVKMQKRNFVAGFNSLRVVSLEGNQIDDWLEVMRLSRLPNLETLCLTGNRIKSIEHIDADGQSRPFAKLKFLWLGGNEILDWASIDELNHLQSLEDLRLTGNPVMETPVDGGEPRFLVVARIGGITELNGSLIHPKERRNAEARYLRLVMSQRLPSESDDEIAKKHPRFFELKELHRVVVDVPVSPKPPQSSAISSNMFAVTFVCVAASTKSAGEKPATTKKLPGSTTVAKMKLLCQRMFNIKPSNQQLFIKHADSPVPIPLDDVGETVEGMRLSEGSTILVDKPTSSRTRKVKAMVRAEEEREFLELLISS</sequence>
<keyword evidence="14" id="KW-1185">Reference proteome</keyword>
<evidence type="ECO:0000256" key="7">
    <source>
        <dbReference type="ARBA" id="ARBA00022980"/>
    </source>
</evidence>
<dbReference type="HAMAP" id="MF_01341">
    <property type="entry name" value="Ribosomal_uL15"/>
    <property type="match status" value="1"/>
</dbReference>
<accession>A0A388KDZ4</accession>
<dbReference type="Gene3D" id="3.100.10.10">
    <property type="match status" value="1"/>
</dbReference>
<dbReference type="EMBL" id="BFEA01000098">
    <property type="protein sequence ID" value="GBG68275.1"/>
    <property type="molecule type" value="Genomic_DNA"/>
</dbReference>
<evidence type="ECO:0000256" key="8">
    <source>
        <dbReference type="ARBA" id="ARBA00023186"/>
    </source>
</evidence>
<feature type="domain" description="CAP-Gly" evidence="12">
    <location>
        <begin position="440"/>
        <end position="484"/>
    </location>
</feature>
<comment type="similarity">
    <text evidence="2">Belongs to the TBCE family.</text>
</comment>
<dbReference type="InterPro" id="IPR005749">
    <property type="entry name" value="Ribosomal_uL15_bac-type"/>
</dbReference>
<gene>
    <name evidence="13" type="ORF">CBR_g2823</name>
</gene>
<evidence type="ECO:0000256" key="10">
    <source>
        <dbReference type="ARBA" id="ARBA00026055"/>
    </source>
</evidence>
<dbReference type="SUPFAM" id="SSF74924">
    <property type="entry name" value="Cap-Gly domain"/>
    <property type="match status" value="1"/>
</dbReference>
<name>A0A388KDZ4_CHABU</name>
<dbReference type="SUPFAM" id="SSF52058">
    <property type="entry name" value="L domain-like"/>
    <property type="match status" value="1"/>
</dbReference>
<evidence type="ECO:0000313" key="14">
    <source>
        <dbReference type="Proteomes" id="UP000265515"/>
    </source>
</evidence>
<comment type="subunit">
    <text evidence="10">Supercomplex made of cofactors A to E. Cofactors A and D function by capturing and stabilizing tubulin in a quasi-native conformation. Cofactor E binds to the cofactor D-tubulin complex; interaction with cofactor C then causes the release of tubulin polypeptides that are committed to the native state.</text>
</comment>
<dbReference type="Gramene" id="GBG68275">
    <property type="protein sequence ID" value="GBG68275"/>
    <property type="gene ID" value="CBR_g2823"/>
</dbReference>
<protein>
    <recommendedName>
        <fullName evidence="12">CAP-Gly domain-containing protein</fullName>
    </recommendedName>
</protein>
<feature type="region of interest" description="Disordered" evidence="11">
    <location>
        <begin position="169"/>
        <end position="241"/>
    </location>
</feature>
<dbReference type="FunFam" id="2.30.30.190:FF:000016">
    <property type="entry name" value="Tubulin-folding cofactor E"/>
    <property type="match status" value="1"/>
</dbReference>
<evidence type="ECO:0000256" key="5">
    <source>
        <dbReference type="ARBA" id="ARBA00022614"/>
    </source>
</evidence>
<evidence type="ECO:0000256" key="3">
    <source>
        <dbReference type="ARBA" id="ARBA00007320"/>
    </source>
</evidence>
<dbReference type="PROSITE" id="PS00845">
    <property type="entry name" value="CAP_GLY_1"/>
    <property type="match status" value="1"/>
</dbReference>
<keyword evidence="8" id="KW-0143">Chaperone</keyword>
<dbReference type="InterPro" id="IPR044079">
    <property type="entry name" value="Ubl_TBCE"/>
</dbReference>
<dbReference type="Proteomes" id="UP000265515">
    <property type="component" value="Unassembled WGS sequence"/>
</dbReference>
<reference evidence="13 14" key="1">
    <citation type="journal article" date="2018" name="Cell">
        <title>The Chara Genome: Secondary Complexity and Implications for Plant Terrestrialization.</title>
        <authorList>
            <person name="Nishiyama T."/>
            <person name="Sakayama H."/>
            <person name="Vries J.D."/>
            <person name="Buschmann H."/>
            <person name="Saint-Marcoux D."/>
            <person name="Ullrich K.K."/>
            <person name="Haas F.B."/>
            <person name="Vanderstraeten L."/>
            <person name="Becker D."/>
            <person name="Lang D."/>
            <person name="Vosolsobe S."/>
            <person name="Rombauts S."/>
            <person name="Wilhelmsson P.K.I."/>
            <person name="Janitza P."/>
            <person name="Kern R."/>
            <person name="Heyl A."/>
            <person name="Rumpler F."/>
            <person name="Villalobos L.I.A.C."/>
            <person name="Clay J.M."/>
            <person name="Skokan R."/>
            <person name="Toyoda A."/>
            <person name="Suzuki Y."/>
            <person name="Kagoshima H."/>
            <person name="Schijlen E."/>
            <person name="Tajeshwar N."/>
            <person name="Catarino B."/>
            <person name="Hetherington A.J."/>
            <person name="Saltykova A."/>
            <person name="Bonnot C."/>
            <person name="Breuninger H."/>
            <person name="Symeonidi A."/>
            <person name="Radhakrishnan G.V."/>
            <person name="Van Nieuwerburgh F."/>
            <person name="Deforce D."/>
            <person name="Chang C."/>
            <person name="Karol K.G."/>
            <person name="Hedrich R."/>
            <person name="Ulvskov P."/>
            <person name="Glockner G."/>
            <person name="Delwiche C.F."/>
            <person name="Petrasek J."/>
            <person name="Van de Peer Y."/>
            <person name="Friml J."/>
            <person name="Beilby M."/>
            <person name="Dolan L."/>
            <person name="Kohara Y."/>
            <person name="Sugano S."/>
            <person name="Fujiyama A."/>
            <person name="Delaux P.-M."/>
            <person name="Quint M."/>
            <person name="TheiBen G."/>
            <person name="Hagemann M."/>
            <person name="Harholt J."/>
            <person name="Dunand C."/>
            <person name="Zachgo S."/>
            <person name="Langdale J."/>
            <person name="Maumus F."/>
            <person name="Straeten D.V.D."/>
            <person name="Gould S.B."/>
            <person name="Rensing S.A."/>
        </authorList>
    </citation>
    <scope>NUCLEOTIDE SEQUENCE [LARGE SCALE GENOMIC DNA]</scope>
    <source>
        <strain evidence="13 14">S276</strain>
    </source>
</reference>
<evidence type="ECO:0000256" key="4">
    <source>
        <dbReference type="ARBA" id="ARBA00022490"/>
    </source>
</evidence>
<keyword evidence="6" id="KW-0677">Repeat</keyword>
<comment type="caution">
    <text evidence="13">The sequence shown here is derived from an EMBL/GenBank/DDBJ whole genome shotgun (WGS) entry which is preliminary data.</text>
</comment>
<dbReference type="GO" id="GO:0006412">
    <property type="term" value="P:translation"/>
    <property type="evidence" value="ECO:0007669"/>
    <property type="project" value="InterPro"/>
</dbReference>
<dbReference type="InterPro" id="IPR029071">
    <property type="entry name" value="Ubiquitin-like_domsf"/>
</dbReference>
<evidence type="ECO:0000256" key="1">
    <source>
        <dbReference type="ARBA" id="ARBA00004496"/>
    </source>
</evidence>
<dbReference type="NCBIfam" id="TIGR01071">
    <property type="entry name" value="rplO_bact"/>
    <property type="match status" value="1"/>
</dbReference>
<evidence type="ECO:0000256" key="2">
    <source>
        <dbReference type="ARBA" id="ARBA00006286"/>
    </source>
</evidence>
<dbReference type="Pfam" id="PF00828">
    <property type="entry name" value="Ribosomal_L27A"/>
    <property type="match status" value="1"/>
</dbReference>
<dbReference type="Gene3D" id="2.30.30.190">
    <property type="entry name" value="CAP Gly-rich-like domain"/>
    <property type="match status" value="1"/>
</dbReference>
<keyword evidence="4" id="KW-0963">Cytoplasm</keyword>
<dbReference type="SUPFAM" id="SSF52080">
    <property type="entry name" value="Ribosomal proteins L15p and L18e"/>
    <property type="match status" value="1"/>
</dbReference>
<evidence type="ECO:0000256" key="9">
    <source>
        <dbReference type="ARBA" id="ARBA00023274"/>
    </source>
</evidence>
<keyword evidence="9" id="KW-0687">Ribonucleoprotein</keyword>
<evidence type="ECO:0000256" key="6">
    <source>
        <dbReference type="ARBA" id="ARBA00022737"/>
    </source>
</evidence>
<comment type="similarity">
    <text evidence="3">Belongs to the universal ribosomal protein uL15 family.</text>
</comment>
<dbReference type="PANTHER" id="PTHR12934:SF11">
    <property type="entry name" value="LARGE RIBOSOMAL SUBUNIT PROTEIN UL15M"/>
    <property type="match status" value="1"/>
</dbReference>
<dbReference type="Gene3D" id="3.10.20.90">
    <property type="entry name" value="Phosphatidylinositol 3-kinase Catalytic Subunit, Chain A, domain 1"/>
    <property type="match status" value="1"/>
</dbReference>
<dbReference type="InterPro" id="IPR036859">
    <property type="entry name" value="CAP-Gly_dom_sf"/>
</dbReference>
<dbReference type="AlphaFoldDB" id="A0A388KDZ4"/>